<dbReference type="Proteomes" id="UP000500895">
    <property type="component" value="Chromosome"/>
</dbReference>
<evidence type="ECO:0000256" key="1">
    <source>
        <dbReference type="SAM" id="MobiDB-lite"/>
    </source>
</evidence>
<evidence type="ECO:0000313" key="3">
    <source>
        <dbReference type="Proteomes" id="UP000500895"/>
    </source>
</evidence>
<sequence length="81" mass="9232">MRDRKILSLDPAETSQRIKEHEFGGIERLTAPVAYGEKAKSTTNPLRTQTAWPHEHRSSSRYKLSAFHFDPPSQPKERGTA</sequence>
<dbReference type="EMBL" id="CP050066">
    <property type="protein sequence ID" value="QIP07856.1"/>
    <property type="molecule type" value="Genomic_DNA"/>
</dbReference>
<name>A0A6G9A6A3_9BRAD</name>
<feature type="compositionally biased region" description="Polar residues" evidence="1">
    <location>
        <begin position="41"/>
        <end position="51"/>
    </location>
</feature>
<evidence type="ECO:0000313" key="2">
    <source>
        <dbReference type="EMBL" id="QIP07856.1"/>
    </source>
</evidence>
<gene>
    <name evidence="2" type="ORF">HAV00_17005</name>
</gene>
<organism evidence="2 3">
    <name type="scientific">Bradyrhizobium symbiodeficiens</name>
    <dbReference type="NCBI Taxonomy" id="1404367"/>
    <lineage>
        <taxon>Bacteria</taxon>
        <taxon>Pseudomonadati</taxon>
        <taxon>Pseudomonadota</taxon>
        <taxon>Alphaproteobacteria</taxon>
        <taxon>Hyphomicrobiales</taxon>
        <taxon>Nitrobacteraceae</taxon>
        <taxon>Bradyrhizobium</taxon>
    </lineage>
</organism>
<feature type="region of interest" description="Disordered" evidence="1">
    <location>
        <begin position="34"/>
        <end position="81"/>
    </location>
</feature>
<proteinExistence type="predicted"/>
<dbReference type="AlphaFoldDB" id="A0A6G9A6A3"/>
<protein>
    <submittedName>
        <fullName evidence="2">Uncharacterized protein</fullName>
    </submittedName>
</protein>
<accession>A0A6G9A6A3</accession>
<reference evidence="2 3" key="1">
    <citation type="journal article" date="2020" name="Int. J. Syst. Evol. Microbiol.">
        <title>Description and complete genome sequences of Bradyrhizobium symbiodeficiens sp. nov., a non-symbiotic bacterium associated with legumes native to Canada.</title>
        <authorList>
            <person name="Bromfield E.S.P."/>
            <person name="Cloutier S."/>
            <person name="Nguyen H.D.T."/>
        </authorList>
    </citation>
    <scope>NUCLEOTIDE SEQUENCE [LARGE SCALE GENOMIC DNA]</scope>
    <source>
        <strain evidence="2 3">101S1MB</strain>
    </source>
</reference>